<protein>
    <submittedName>
        <fullName evidence="2">Uncharacterized protein</fullName>
    </submittedName>
</protein>
<name>A0ABQ3TX10_STRHY</name>
<dbReference type="Proteomes" id="UP001054854">
    <property type="component" value="Unassembled WGS sequence"/>
</dbReference>
<keyword evidence="3" id="KW-1185">Reference proteome</keyword>
<evidence type="ECO:0000256" key="1">
    <source>
        <dbReference type="SAM" id="MobiDB-lite"/>
    </source>
</evidence>
<proteinExistence type="predicted"/>
<comment type="caution">
    <text evidence="2">The sequence shown here is derived from an EMBL/GenBank/DDBJ whole genome shotgun (WGS) entry which is preliminary data.</text>
</comment>
<dbReference type="EMBL" id="BNEK01000003">
    <property type="protein sequence ID" value="GHJ27862.1"/>
    <property type="molecule type" value="Genomic_DNA"/>
</dbReference>
<reference evidence="2" key="1">
    <citation type="submission" date="2024-05" db="EMBL/GenBank/DDBJ databases">
        <title>Whole genome shotgun sequence of Streptomyces hygroscopicus NBRC 113678.</title>
        <authorList>
            <person name="Komaki H."/>
            <person name="Tamura T."/>
        </authorList>
    </citation>
    <scope>NUCLEOTIDE SEQUENCE</scope>
    <source>
        <strain evidence="2">N11-34</strain>
    </source>
</reference>
<gene>
    <name evidence="2" type="ORF">TPA0910_22950</name>
</gene>
<sequence>MGLTPRPHYSGADEHHTQTVELDPTADPQLTPQRTRPADVSGESIADHRCKTTIRERMTCGR</sequence>
<evidence type="ECO:0000313" key="3">
    <source>
        <dbReference type="Proteomes" id="UP001054854"/>
    </source>
</evidence>
<organism evidence="2 3">
    <name type="scientific">Streptomyces hygroscopicus</name>
    <dbReference type="NCBI Taxonomy" id="1912"/>
    <lineage>
        <taxon>Bacteria</taxon>
        <taxon>Bacillati</taxon>
        <taxon>Actinomycetota</taxon>
        <taxon>Actinomycetes</taxon>
        <taxon>Kitasatosporales</taxon>
        <taxon>Streptomycetaceae</taxon>
        <taxon>Streptomyces</taxon>
        <taxon>Streptomyces violaceusniger group</taxon>
    </lineage>
</organism>
<feature type="region of interest" description="Disordered" evidence="1">
    <location>
        <begin position="1"/>
        <end position="49"/>
    </location>
</feature>
<accession>A0ABQ3TX10</accession>
<evidence type="ECO:0000313" key="2">
    <source>
        <dbReference type="EMBL" id="GHJ27862.1"/>
    </source>
</evidence>